<gene>
    <name evidence="1" type="ORF">BJX66DRAFT_345185</name>
</gene>
<reference evidence="1 2" key="1">
    <citation type="submission" date="2024-07" db="EMBL/GenBank/DDBJ databases">
        <title>Section-level genome sequencing and comparative genomics of Aspergillus sections Usti and Cavernicolus.</title>
        <authorList>
            <consortium name="Lawrence Berkeley National Laboratory"/>
            <person name="Nybo J.L."/>
            <person name="Vesth T.C."/>
            <person name="Theobald S."/>
            <person name="Frisvad J.C."/>
            <person name="Larsen T.O."/>
            <person name="Kjaerboelling I."/>
            <person name="Rothschild-Mancinelli K."/>
            <person name="Lyhne E.K."/>
            <person name="Kogle M.E."/>
            <person name="Barry K."/>
            <person name="Clum A."/>
            <person name="Na H."/>
            <person name="Ledsgaard L."/>
            <person name="Lin J."/>
            <person name="Lipzen A."/>
            <person name="Kuo A."/>
            <person name="Riley R."/>
            <person name="Mondo S."/>
            <person name="Labutti K."/>
            <person name="Haridas S."/>
            <person name="Pangalinan J."/>
            <person name="Salamov A.A."/>
            <person name="Simmons B.A."/>
            <person name="Magnuson J.K."/>
            <person name="Chen J."/>
            <person name="Drula E."/>
            <person name="Henrissat B."/>
            <person name="Wiebenga A."/>
            <person name="Lubbers R.J."/>
            <person name="Gomes A.C."/>
            <person name="Makela M.R."/>
            <person name="Stajich J."/>
            <person name="Grigoriev I.V."/>
            <person name="Mortensen U.H."/>
            <person name="De Vries R.P."/>
            <person name="Baker S.E."/>
            <person name="Andersen M.R."/>
        </authorList>
    </citation>
    <scope>NUCLEOTIDE SEQUENCE [LARGE SCALE GENOMIC DNA]</scope>
    <source>
        <strain evidence="1 2">CBS 209.92</strain>
    </source>
</reference>
<dbReference type="Proteomes" id="UP001610563">
    <property type="component" value="Unassembled WGS sequence"/>
</dbReference>
<organism evidence="1 2">
    <name type="scientific">Aspergillus keveii</name>
    <dbReference type="NCBI Taxonomy" id="714993"/>
    <lineage>
        <taxon>Eukaryota</taxon>
        <taxon>Fungi</taxon>
        <taxon>Dikarya</taxon>
        <taxon>Ascomycota</taxon>
        <taxon>Pezizomycotina</taxon>
        <taxon>Eurotiomycetes</taxon>
        <taxon>Eurotiomycetidae</taxon>
        <taxon>Eurotiales</taxon>
        <taxon>Aspergillaceae</taxon>
        <taxon>Aspergillus</taxon>
        <taxon>Aspergillus subgen. Nidulantes</taxon>
    </lineage>
</organism>
<accession>A0ABR4FIT5</accession>
<evidence type="ECO:0000313" key="2">
    <source>
        <dbReference type="Proteomes" id="UP001610563"/>
    </source>
</evidence>
<proteinExistence type="predicted"/>
<keyword evidence="2" id="KW-1185">Reference proteome</keyword>
<comment type="caution">
    <text evidence="1">The sequence shown here is derived from an EMBL/GenBank/DDBJ whole genome shotgun (WGS) entry which is preliminary data.</text>
</comment>
<protein>
    <submittedName>
        <fullName evidence="1">Uncharacterized protein</fullName>
    </submittedName>
</protein>
<evidence type="ECO:0000313" key="1">
    <source>
        <dbReference type="EMBL" id="KAL2783155.1"/>
    </source>
</evidence>
<feature type="non-terminal residue" evidence="1">
    <location>
        <position position="1"/>
    </location>
</feature>
<dbReference type="EMBL" id="JBFTWV010000263">
    <property type="protein sequence ID" value="KAL2783155.1"/>
    <property type="molecule type" value="Genomic_DNA"/>
</dbReference>
<name>A0ABR4FIT5_9EURO</name>
<sequence length="138" mass="15556">LHNVLFHVQSAVIESSFPALENGLANWKRVWEKHQQLQSQQAVIDDGNDIGIGIRIETHSKGVTGFMRHAEEYWLLAHILLDRFRDSQSDSSLGADTYADCWDSAGAGRGHLDGLHESDGMDQLKNLIMEFRGVWLEV</sequence>